<dbReference type="EMBL" id="CP031417">
    <property type="protein sequence ID" value="AXK79595.1"/>
    <property type="molecule type" value="Genomic_DNA"/>
</dbReference>
<reference evidence="5 6" key="1">
    <citation type="submission" date="2018-07" db="EMBL/GenBank/DDBJ databases">
        <authorList>
            <person name="Quirk P.G."/>
            <person name="Krulwich T.A."/>
        </authorList>
    </citation>
    <scope>NUCLEOTIDE SEQUENCE [LARGE SCALE GENOMIC DNA]</scope>
    <source>
        <strain evidence="5 6">CC-BB4</strain>
    </source>
</reference>
<keyword evidence="2" id="KW-0238">DNA-binding</keyword>
<feature type="domain" description="HTH hxlR-type" evidence="4">
    <location>
        <begin position="25"/>
        <end position="123"/>
    </location>
</feature>
<dbReference type="KEGG" id="ptaw:DW352_03100"/>
<dbReference type="PROSITE" id="PS51118">
    <property type="entry name" value="HTH_HXLR"/>
    <property type="match status" value="1"/>
</dbReference>
<evidence type="ECO:0000313" key="5">
    <source>
        <dbReference type="EMBL" id="AXK79595.1"/>
    </source>
</evidence>
<protein>
    <submittedName>
        <fullName evidence="5">Transcriptional regulator</fullName>
    </submittedName>
</protein>
<name>A0A345ZRP8_9HYPH</name>
<keyword evidence="3" id="KW-0804">Transcription</keyword>
<evidence type="ECO:0000256" key="3">
    <source>
        <dbReference type="ARBA" id="ARBA00023163"/>
    </source>
</evidence>
<dbReference type="AlphaFoldDB" id="A0A345ZRP8"/>
<sequence>MPSPAAVKSSVRRKTLRSYDCAIGCPVEAVLDLIDGKWKGVILYHLQDGSLRFNVLRKRLTGITQRMLTKQLRELEQSGLIVRTVFAEVPPRVEYRLSSLGESLRPVLTMLQDWGETYLQERDQRPGTTAVSRRARG</sequence>
<dbReference type="Pfam" id="PF01638">
    <property type="entry name" value="HxlR"/>
    <property type="match status" value="1"/>
</dbReference>
<dbReference type="OrthoDB" id="9800350at2"/>
<evidence type="ECO:0000259" key="4">
    <source>
        <dbReference type="PROSITE" id="PS51118"/>
    </source>
</evidence>
<proteinExistence type="predicted"/>
<dbReference type="InterPro" id="IPR002577">
    <property type="entry name" value="HTH_HxlR"/>
</dbReference>
<keyword evidence="6" id="KW-1185">Reference proteome</keyword>
<organism evidence="5 6">
    <name type="scientific">Pseudolabrys taiwanensis</name>
    <dbReference type="NCBI Taxonomy" id="331696"/>
    <lineage>
        <taxon>Bacteria</taxon>
        <taxon>Pseudomonadati</taxon>
        <taxon>Pseudomonadota</taxon>
        <taxon>Alphaproteobacteria</taxon>
        <taxon>Hyphomicrobiales</taxon>
        <taxon>Xanthobacteraceae</taxon>
        <taxon>Pseudolabrys</taxon>
    </lineage>
</organism>
<evidence type="ECO:0000256" key="2">
    <source>
        <dbReference type="ARBA" id="ARBA00023125"/>
    </source>
</evidence>
<evidence type="ECO:0000313" key="6">
    <source>
        <dbReference type="Proteomes" id="UP000254889"/>
    </source>
</evidence>
<dbReference type="SUPFAM" id="SSF46785">
    <property type="entry name" value="Winged helix' DNA-binding domain"/>
    <property type="match status" value="1"/>
</dbReference>
<dbReference type="RefSeq" id="WP_115688442.1">
    <property type="nucleotide sequence ID" value="NZ_CP031417.1"/>
</dbReference>
<accession>A0A345ZRP8</accession>
<dbReference type="PANTHER" id="PTHR33204">
    <property type="entry name" value="TRANSCRIPTIONAL REGULATOR, MARR FAMILY"/>
    <property type="match status" value="1"/>
</dbReference>
<keyword evidence="1" id="KW-0805">Transcription regulation</keyword>
<gene>
    <name evidence="5" type="ORF">DW352_03100</name>
</gene>
<dbReference type="PANTHER" id="PTHR33204:SF29">
    <property type="entry name" value="TRANSCRIPTIONAL REGULATOR"/>
    <property type="match status" value="1"/>
</dbReference>
<dbReference type="InterPro" id="IPR036390">
    <property type="entry name" value="WH_DNA-bd_sf"/>
</dbReference>
<evidence type="ECO:0000256" key="1">
    <source>
        <dbReference type="ARBA" id="ARBA00023015"/>
    </source>
</evidence>
<dbReference type="Gene3D" id="1.10.10.10">
    <property type="entry name" value="Winged helix-like DNA-binding domain superfamily/Winged helix DNA-binding domain"/>
    <property type="match status" value="1"/>
</dbReference>
<dbReference type="GO" id="GO:0003677">
    <property type="term" value="F:DNA binding"/>
    <property type="evidence" value="ECO:0007669"/>
    <property type="project" value="UniProtKB-KW"/>
</dbReference>
<dbReference type="InterPro" id="IPR036388">
    <property type="entry name" value="WH-like_DNA-bd_sf"/>
</dbReference>
<dbReference type="Proteomes" id="UP000254889">
    <property type="component" value="Chromosome"/>
</dbReference>